<dbReference type="GO" id="GO:0006915">
    <property type="term" value="P:apoptotic process"/>
    <property type="evidence" value="ECO:0007669"/>
    <property type="project" value="UniProtKB-KW"/>
</dbReference>
<sequence>MYNNHTPISPSSSSSACHPSSSNTHATSLPSANSTNPNQQQQTQMYHQQQQPQQYQQQQQPQHYSPSFDHTNPIGITPQLTQSAPEVTTLPTILITYKHPGSSNSRSVKARIDRNVPLDEVIRQLCRSTQLALDDPAEMFCLRDASNNELITPDNVFSKIENGMSSLKLVKSPTIEARDIAEKLASVNITESNQAQHNQDHLKAIKLPLFSLKDYLREPEFSSEFQERGGSRELLRLCKTSTGNTLAYALSALKVMIDQSTAEQRRRWEPILADRLVNLVISNAPINVLRPTTAILQKFIAHDSSASPRLAFGAICGVIEAAGEKEDLFGLLARRIGSGSTSDFSLSQVSFALVNALMRAALWEDARQDYVGWFMERMERAGIRRAVLRLGEGRADEAFDEVESDILTFQRNLVLMNRRLIRTTVNSEVPEHVEQLMEMASRARDLDARHNDTREEGDEERTGEDELEARKWKTLGFDSANLLDDFEKVGVLGLKLMYRFMNTRSVEFDKFIAEQLLKPDGRRCPLAKASNKCTEILIDLYEWNVADAQADQLITVFKPFMLNYPKLHHLALDFFKLMWNESGATTHDFERVGVLVRSHLRNALRNHEDSKGSVKTSWMNLVREFENGEYMKVRDRQMQELAMEDSMWNKTPVRNLRGKLYQNAFEFVKTQRINTLLAGCWFPHYPERILPANSSHGNSGSKLGFSVPSLRAHSQFNNSKNSNGLLDPNHNIVPRWRFYRLAPNKKHLHYLETPQPVPVSSGVEELPDRIDVSLITSVLSGSGTNNNLKQQQQQHQQQQQQQVRDGSQENSHFDRRPSLTRRMSSASSASTSDSFVMLANDSHSKKSGQQQGYQSHQANISLMNGDHLLLRLFPSNSHIYSEWFDGLNLIKSLTNQTPYQPIEDHNHNAHELPSNLAAAQNHNNSLIKNAHANPNLQHQHFSSAVEGTMTTQETAELVYSLTQIGTMIKLLDLTGERVDVPNQLNVPPVPLSSNFFYASEGQIF</sequence>
<gene>
    <name evidence="7" type="ORF">PGT21_007625</name>
</gene>
<dbReference type="InterPro" id="IPR001849">
    <property type="entry name" value="PH_domain"/>
</dbReference>
<feature type="region of interest" description="Disordered" evidence="5">
    <location>
        <begin position="781"/>
        <end position="832"/>
    </location>
</feature>
<dbReference type="Gene3D" id="2.30.29.30">
    <property type="entry name" value="Pleckstrin-homology domain (PH domain)/Phosphotyrosine-binding domain (PTB)"/>
    <property type="match status" value="1"/>
</dbReference>
<dbReference type="InterPro" id="IPR011989">
    <property type="entry name" value="ARM-like"/>
</dbReference>
<name>A0A5B0MQW9_PUCGR</name>
<keyword evidence="8" id="KW-1185">Reference proteome</keyword>
<dbReference type="Gene3D" id="1.25.10.10">
    <property type="entry name" value="Leucine-rich Repeat Variant"/>
    <property type="match status" value="1"/>
</dbReference>
<evidence type="ECO:0000256" key="2">
    <source>
        <dbReference type="ARBA" id="ARBA00022907"/>
    </source>
</evidence>
<dbReference type="GO" id="GO:0007015">
    <property type="term" value="P:actin filament organization"/>
    <property type="evidence" value="ECO:0007669"/>
    <property type="project" value="TreeGrafter"/>
</dbReference>
<dbReference type="SUPFAM" id="SSF81995">
    <property type="entry name" value="beta-sandwich domain of Sec23/24"/>
    <property type="match status" value="1"/>
</dbReference>
<dbReference type="GO" id="GO:0048870">
    <property type="term" value="P:cell motility"/>
    <property type="evidence" value="ECO:0007669"/>
    <property type="project" value="TreeGrafter"/>
</dbReference>
<dbReference type="Pfam" id="PF04727">
    <property type="entry name" value="ELMO_CED12"/>
    <property type="match status" value="1"/>
</dbReference>
<reference evidence="7 8" key="1">
    <citation type="submission" date="2019-05" db="EMBL/GenBank/DDBJ databases">
        <title>Emergence of the Ug99 lineage of the wheat stem rust pathogen through somatic hybridization.</title>
        <authorList>
            <person name="Li F."/>
            <person name="Upadhyaya N.M."/>
            <person name="Sperschneider J."/>
            <person name="Matny O."/>
            <person name="Nguyen-Phuc H."/>
            <person name="Mago R."/>
            <person name="Raley C."/>
            <person name="Miller M.E."/>
            <person name="Silverstein K.A.T."/>
            <person name="Henningsen E."/>
            <person name="Hirsch C.D."/>
            <person name="Visser B."/>
            <person name="Pretorius Z.A."/>
            <person name="Steffenson B.J."/>
            <person name="Schwessinger B."/>
            <person name="Dodds P.N."/>
            <person name="Figueroa M."/>
        </authorList>
    </citation>
    <scope>NUCLEOTIDE SEQUENCE [LARGE SCALE GENOMIC DNA]</scope>
    <source>
        <strain evidence="7">21-0</strain>
    </source>
</reference>
<dbReference type="InterPro" id="IPR011993">
    <property type="entry name" value="PH-like_dom_sf"/>
</dbReference>
<comment type="function">
    <text evidence="4">Involved in cytoskeletal rearrangements required for phagocytosis of apoptotic cells and cell motility. Acts in association with DOCK1 and CRK. Was initially proposed to be required in complex with DOCK1 to activate Rac Rho small GTPases. May enhance the guanine nucleotide exchange factor (GEF) activity of DOCK1.</text>
</comment>
<accession>A0A5B0MQW9</accession>
<dbReference type="InterPro" id="IPR050868">
    <property type="entry name" value="ELMO_domain-containing"/>
</dbReference>
<proteinExistence type="predicted"/>
<organism evidence="7 8">
    <name type="scientific">Puccinia graminis f. sp. tritici</name>
    <dbReference type="NCBI Taxonomy" id="56615"/>
    <lineage>
        <taxon>Eukaryota</taxon>
        <taxon>Fungi</taxon>
        <taxon>Dikarya</taxon>
        <taxon>Basidiomycota</taxon>
        <taxon>Pucciniomycotina</taxon>
        <taxon>Pucciniomycetes</taxon>
        <taxon>Pucciniales</taxon>
        <taxon>Pucciniaceae</taxon>
        <taxon>Puccinia</taxon>
    </lineage>
</organism>
<evidence type="ECO:0000259" key="6">
    <source>
        <dbReference type="PROSITE" id="PS51335"/>
    </source>
</evidence>
<keyword evidence="3" id="KW-0729">SH3-binding</keyword>
<evidence type="ECO:0000313" key="8">
    <source>
        <dbReference type="Proteomes" id="UP000324748"/>
    </source>
</evidence>
<dbReference type="PROSITE" id="PS51335">
    <property type="entry name" value="ELMO"/>
    <property type="match status" value="1"/>
</dbReference>
<feature type="compositionally biased region" description="Low complexity" evidence="5">
    <location>
        <begin position="790"/>
        <end position="802"/>
    </location>
</feature>
<dbReference type="EMBL" id="VSWC01000132">
    <property type="protein sequence ID" value="KAA1079315.1"/>
    <property type="molecule type" value="Genomic_DNA"/>
</dbReference>
<feature type="region of interest" description="Disordered" evidence="5">
    <location>
        <begin position="446"/>
        <end position="465"/>
    </location>
</feature>
<feature type="compositionally biased region" description="Low complexity" evidence="5">
    <location>
        <begin position="820"/>
        <end position="832"/>
    </location>
</feature>
<dbReference type="AlphaFoldDB" id="A0A5B0MQW9"/>
<evidence type="ECO:0000313" key="7">
    <source>
        <dbReference type="EMBL" id="KAA1079315.1"/>
    </source>
</evidence>
<feature type="compositionally biased region" description="Polar residues" evidence="5">
    <location>
        <begin position="23"/>
        <end position="38"/>
    </location>
</feature>
<feature type="compositionally biased region" description="Low complexity" evidence="5">
    <location>
        <begin position="39"/>
        <end position="63"/>
    </location>
</feature>
<comment type="caution">
    <text evidence="7">The sequence shown here is derived from an EMBL/GenBank/DDBJ whole genome shotgun (WGS) entry which is preliminary data.</text>
</comment>
<evidence type="ECO:0000256" key="5">
    <source>
        <dbReference type="SAM" id="MobiDB-lite"/>
    </source>
</evidence>
<dbReference type="GO" id="GO:0017124">
    <property type="term" value="F:SH3 domain binding"/>
    <property type="evidence" value="ECO:0007669"/>
    <property type="project" value="UniProtKB-KW"/>
</dbReference>
<dbReference type="PANTHER" id="PTHR12771">
    <property type="entry name" value="ENGULFMENT AND CELL MOTILITY"/>
    <property type="match status" value="1"/>
</dbReference>
<keyword evidence="2" id="KW-0581">Phagocytosis</keyword>
<dbReference type="Pfam" id="PF16457">
    <property type="entry name" value="PH_12"/>
    <property type="match status" value="1"/>
</dbReference>
<dbReference type="OrthoDB" id="28413at2759"/>
<evidence type="ECO:0000256" key="1">
    <source>
        <dbReference type="ARBA" id="ARBA00022703"/>
    </source>
</evidence>
<dbReference type="Proteomes" id="UP000324748">
    <property type="component" value="Unassembled WGS sequence"/>
</dbReference>
<keyword evidence="1" id="KW-0053">Apoptosis</keyword>
<feature type="domain" description="ELMO" evidence="6">
    <location>
        <begin position="431"/>
        <end position="604"/>
    </location>
</feature>
<dbReference type="GO" id="GO:0005886">
    <property type="term" value="C:plasma membrane"/>
    <property type="evidence" value="ECO:0007669"/>
    <property type="project" value="TreeGrafter"/>
</dbReference>
<dbReference type="InterPro" id="IPR006816">
    <property type="entry name" value="ELMO_dom"/>
</dbReference>
<protein>
    <recommendedName>
        <fullName evidence="6">ELMO domain-containing protein</fullName>
    </recommendedName>
</protein>
<feature type="region of interest" description="Disordered" evidence="5">
    <location>
        <begin position="1"/>
        <end position="83"/>
    </location>
</feature>
<dbReference type="PANTHER" id="PTHR12771:SF56">
    <property type="entry name" value="CED-12"/>
    <property type="match status" value="1"/>
</dbReference>
<evidence type="ECO:0000256" key="4">
    <source>
        <dbReference type="ARBA" id="ARBA00024863"/>
    </source>
</evidence>
<evidence type="ECO:0000256" key="3">
    <source>
        <dbReference type="ARBA" id="ARBA00023036"/>
    </source>
</evidence>
<feature type="compositionally biased region" description="Low complexity" evidence="5">
    <location>
        <begin position="7"/>
        <end position="22"/>
    </location>
</feature>
<feature type="compositionally biased region" description="Acidic residues" evidence="5">
    <location>
        <begin position="455"/>
        <end position="465"/>
    </location>
</feature>